<dbReference type="SUPFAM" id="SSF56235">
    <property type="entry name" value="N-terminal nucleophile aminohydrolases (Ntn hydrolases)"/>
    <property type="match status" value="1"/>
</dbReference>
<dbReference type="PANTHER" id="PTHR43187">
    <property type="entry name" value="GLUTAMINE AMIDOTRANSFERASE DUG3-RELATED"/>
    <property type="match status" value="1"/>
</dbReference>
<accession>A0A6C0H1S4</accession>
<dbReference type="PROSITE" id="PS51278">
    <property type="entry name" value="GATASE_TYPE_2"/>
    <property type="match status" value="1"/>
</dbReference>
<dbReference type="InterPro" id="IPR052373">
    <property type="entry name" value="Gamma-glu_amide_hydrolase"/>
</dbReference>
<name>A0A6C0H1S4_9ZZZZ</name>
<evidence type="ECO:0000313" key="2">
    <source>
        <dbReference type="EMBL" id="QHT74482.1"/>
    </source>
</evidence>
<dbReference type="AlphaFoldDB" id="A0A6C0H1S4"/>
<reference evidence="2" key="1">
    <citation type="journal article" date="2020" name="Nature">
        <title>Giant virus diversity and host interactions through global metagenomics.</title>
        <authorList>
            <person name="Schulz F."/>
            <person name="Roux S."/>
            <person name="Paez-Espino D."/>
            <person name="Jungbluth S."/>
            <person name="Walsh D.A."/>
            <person name="Denef V.J."/>
            <person name="McMahon K.D."/>
            <person name="Konstantinidis K.T."/>
            <person name="Eloe-Fadrosh E.A."/>
            <person name="Kyrpides N.C."/>
            <person name="Woyke T."/>
        </authorList>
    </citation>
    <scope>NUCLEOTIDE SEQUENCE</scope>
    <source>
        <strain evidence="2">GVMAG-M-3300023179-59</strain>
    </source>
</reference>
<feature type="domain" description="Glutamine amidotransferase type-2" evidence="1">
    <location>
        <begin position="2"/>
        <end position="285"/>
    </location>
</feature>
<dbReference type="InterPro" id="IPR017932">
    <property type="entry name" value="GATase_2_dom"/>
</dbReference>
<dbReference type="EMBL" id="MN739850">
    <property type="protein sequence ID" value="QHT74482.1"/>
    <property type="molecule type" value="Genomic_DNA"/>
</dbReference>
<evidence type="ECO:0000259" key="1">
    <source>
        <dbReference type="PROSITE" id="PS51278"/>
    </source>
</evidence>
<dbReference type="InterPro" id="IPR029055">
    <property type="entry name" value="Ntn_hydrolases_N"/>
</dbReference>
<protein>
    <recommendedName>
        <fullName evidence="1">Glutamine amidotransferase type-2 domain-containing protein</fullName>
    </recommendedName>
</protein>
<proteinExistence type="predicted"/>
<dbReference type="PANTHER" id="PTHR43187:SF1">
    <property type="entry name" value="GLUTAMINE AMIDOTRANSFERASE DUG3-RELATED"/>
    <property type="match status" value="1"/>
</dbReference>
<dbReference type="Gene3D" id="3.60.20.10">
    <property type="entry name" value="Glutamine Phosphoribosylpyrophosphate, subunit 1, domain 1"/>
    <property type="match status" value="1"/>
</dbReference>
<sequence>MCKIFFTYKSRHSKELLQKFLETSITEKWKDGYGISWWKKHQWNTYKQPMFYSHDQNYQNVFDNIDTTNVIAAHLRYILTKDIPEHKVIKEKAVENTHPFEHENNIFLHRGDLFVENNKDLLLHQSHYESPVFTSRMQKLDKYMSAEYRRKIIGNTDSEILFYLFLSIVDKVTANKSSLSTPNISKKKILLHSFHTMMKLLVIHNIETSSSFLFSDGDLLLASNIYINQSSKYIKPLELYIDTKDGITISSIKLNSRYRDFGMNKLLLLNLNTGNWKTYEFLHIN</sequence>
<organism evidence="2">
    <name type="scientific">viral metagenome</name>
    <dbReference type="NCBI Taxonomy" id="1070528"/>
    <lineage>
        <taxon>unclassified sequences</taxon>
        <taxon>metagenomes</taxon>
        <taxon>organismal metagenomes</taxon>
    </lineage>
</organism>